<keyword evidence="11" id="KW-1185">Reference proteome</keyword>
<dbReference type="Pfam" id="PF00226">
    <property type="entry name" value="DnaJ"/>
    <property type="match status" value="1"/>
</dbReference>
<dbReference type="AlphaFoldDB" id="T1G559"/>
<reference evidence="11" key="1">
    <citation type="submission" date="2012-12" db="EMBL/GenBank/DDBJ databases">
        <authorList>
            <person name="Hellsten U."/>
            <person name="Grimwood J."/>
            <person name="Chapman J.A."/>
            <person name="Shapiro H."/>
            <person name="Aerts A."/>
            <person name="Otillar R.P."/>
            <person name="Terry A.Y."/>
            <person name="Boore J.L."/>
            <person name="Simakov O."/>
            <person name="Marletaz F."/>
            <person name="Cho S.-J."/>
            <person name="Edsinger-Gonzales E."/>
            <person name="Havlak P."/>
            <person name="Kuo D.-H."/>
            <person name="Larsson T."/>
            <person name="Lv J."/>
            <person name="Arendt D."/>
            <person name="Savage R."/>
            <person name="Osoegawa K."/>
            <person name="de Jong P."/>
            <person name="Lindberg D.R."/>
            <person name="Seaver E.C."/>
            <person name="Weisblat D.A."/>
            <person name="Putnam N.H."/>
            <person name="Grigoriev I.V."/>
            <person name="Rokhsar D.S."/>
        </authorList>
    </citation>
    <scope>NUCLEOTIDE SEQUENCE</scope>
</reference>
<dbReference type="PROSITE" id="PS00636">
    <property type="entry name" value="DNAJ_1"/>
    <property type="match status" value="1"/>
</dbReference>
<evidence type="ECO:0000313" key="9">
    <source>
        <dbReference type="EMBL" id="ESO00106.1"/>
    </source>
</evidence>
<dbReference type="EMBL" id="KB097026">
    <property type="protein sequence ID" value="ESO00106.1"/>
    <property type="molecule type" value="Genomic_DNA"/>
</dbReference>
<comment type="subcellular location">
    <subcellularLocation>
        <location evidence="5">Endomembrane system</location>
        <topology evidence="5">Single-pass membrane protein</topology>
    </subcellularLocation>
</comment>
<accession>T1G559</accession>
<dbReference type="RefSeq" id="XP_009021880.1">
    <property type="nucleotide sequence ID" value="XM_009023632.1"/>
</dbReference>
<evidence type="ECO:0000256" key="3">
    <source>
        <dbReference type="ARBA" id="ARBA00022989"/>
    </source>
</evidence>
<organism evidence="10 11">
    <name type="scientific">Helobdella robusta</name>
    <name type="common">Californian leech</name>
    <dbReference type="NCBI Taxonomy" id="6412"/>
    <lineage>
        <taxon>Eukaryota</taxon>
        <taxon>Metazoa</taxon>
        <taxon>Spiralia</taxon>
        <taxon>Lophotrochozoa</taxon>
        <taxon>Annelida</taxon>
        <taxon>Clitellata</taxon>
        <taxon>Hirudinea</taxon>
        <taxon>Rhynchobdellida</taxon>
        <taxon>Glossiphoniidae</taxon>
        <taxon>Helobdella</taxon>
    </lineage>
</organism>
<evidence type="ECO:0000259" key="8">
    <source>
        <dbReference type="PROSITE" id="PS50076"/>
    </source>
</evidence>
<dbReference type="STRING" id="6412.T1G559"/>
<dbReference type="KEGG" id="hro:HELRODRAFT_83468"/>
<dbReference type="PANTHER" id="PTHR44653:SF2">
    <property type="entry name" value="DNAJ HOMOLOG SUBFAMILY C MEMBER 1"/>
    <property type="match status" value="1"/>
</dbReference>
<name>T1G559_HELRO</name>
<dbReference type="InterPro" id="IPR036869">
    <property type="entry name" value="J_dom_sf"/>
</dbReference>
<dbReference type="EnsemblMetazoa" id="HelroT83468">
    <property type="protein sequence ID" value="HelroP83468"/>
    <property type="gene ID" value="HelroG83468"/>
</dbReference>
<evidence type="ECO:0000256" key="5">
    <source>
        <dbReference type="ARBA" id="ARBA00037847"/>
    </source>
</evidence>
<dbReference type="GeneID" id="20216207"/>
<evidence type="ECO:0000256" key="6">
    <source>
        <dbReference type="SAM" id="Phobius"/>
    </source>
</evidence>
<protein>
    <recommendedName>
        <fullName evidence="8">J domain-containing protein</fullName>
    </recommendedName>
</protein>
<dbReference type="CDD" id="cd06257">
    <property type="entry name" value="DnaJ"/>
    <property type="match status" value="1"/>
</dbReference>
<dbReference type="InParanoid" id="T1G559"/>
<dbReference type="PANTHER" id="PTHR44653">
    <property type="entry name" value="DNAJ HOMOLOG SUBFAMILY C MEMBER 1"/>
    <property type="match status" value="1"/>
</dbReference>
<dbReference type="Gene3D" id="1.10.287.110">
    <property type="entry name" value="DnaJ domain"/>
    <property type="match status" value="1"/>
</dbReference>
<evidence type="ECO:0000256" key="1">
    <source>
        <dbReference type="ARBA" id="ARBA00022692"/>
    </source>
</evidence>
<feature type="domain" description="J" evidence="8">
    <location>
        <begin position="40"/>
        <end position="104"/>
    </location>
</feature>
<dbReference type="GO" id="GO:0012505">
    <property type="term" value="C:endomembrane system"/>
    <property type="evidence" value="ECO:0007669"/>
    <property type="project" value="UniProtKB-SubCell"/>
</dbReference>
<reference evidence="9 11" key="2">
    <citation type="journal article" date="2013" name="Nature">
        <title>Insights into bilaterian evolution from three spiralian genomes.</title>
        <authorList>
            <person name="Simakov O."/>
            <person name="Marletaz F."/>
            <person name="Cho S.J."/>
            <person name="Edsinger-Gonzales E."/>
            <person name="Havlak P."/>
            <person name="Hellsten U."/>
            <person name="Kuo D.H."/>
            <person name="Larsson T."/>
            <person name="Lv J."/>
            <person name="Arendt D."/>
            <person name="Savage R."/>
            <person name="Osoegawa K."/>
            <person name="de Jong P."/>
            <person name="Grimwood J."/>
            <person name="Chapman J.A."/>
            <person name="Shapiro H."/>
            <person name="Aerts A."/>
            <person name="Otillar R.P."/>
            <person name="Terry A.Y."/>
            <person name="Boore J.L."/>
            <person name="Grigoriev I.V."/>
            <person name="Lindberg D.R."/>
            <person name="Seaver E.C."/>
            <person name="Weisblat D.A."/>
            <person name="Putnam N.H."/>
            <person name="Rokhsar D.S."/>
        </authorList>
    </citation>
    <scope>NUCLEOTIDE SEQUENCE</scope>
</reference>
<proteinExistence type="predicted"/>
<dbReference type="EMBL" id="AMQM01005662">
    <property type="status" value="NOT_ANNOTATED_CDS"/>
    <property type="molecule type" value="Genomic_DNA"/>
</dbReference>
<evidence type="ECO:0000256" key="4">
    <source>
        <dbReference type="ARBA" id="ARBA00023136"/>
    </source>
</evidence>
<feature type="transmembrane region" description="Helical" evidence="6">
    <location>
        <begin position="129"/>
        <end position="150"/>
    </location>
</feature>
<dbReference type="InterPro" id="IPR001623">
    <property type="entry name" value="DnaJ_domain"/>
</dbReference>
<keyword evidence="2 7" id="KW-0732">Signal</keyword>
<dbReference type="SMART" id="SM00271">
    <property type="entry name" value="DnaJ"/>
    <property type="match status" value="1"/>
</dbReference>
<reference evidence="10" key="3">
    <citation type="submission" date="2015-06" db="UniProtKB">
        <authorList>
            <consortium name="EnsemblMetazoa"/>
        </authorList>
    </citation>
    <scope>IDENTIFICATION</scope>
</reference>
<evidence type="ECO:0000313" key="10">
    <source>
        <dbReference type="EnsemblMetazoa" id="HelroP83468"/>
    </source>
</evidence>
<dbReference type="InterPro" id="IPR018253">
    <property type="entry name" value="DnaJ_domain_CS"/>
</dbReference>
<dbReference type="Proteomes" id="UP000015101">
    <property type="component" value="Unassembled WGS sequence"/>
</dbReference>
<dbReference type="OMA" id="STISAWD"/>
<evidence type="ECO:0000256" key="2">
    <source>
        <dbReference type="ARBA" id="ARBA00022729"/>
    </source>
</evidence>
<evidence type="ECO:0000313" key="11">
    <source>
        <dbReference type="Proteomes" id="UP000015101"/>
    </source>
</evidence>
<keyword evidence="3 6" id="KW-1133">Transmembrane helix</keyword>
<dbReference type="CTD" id="20216207"/>
<dbReference type="HOGENOM" id="CLU_037236_2_1_1"/>
<sequence>MFFTYLLVCFLITLCLLSTISAWDSDDLSLFDIVEDVNRNFYEFLEVDQSASQTEIRRAYRKVSLQLHPDKNKDPDAENQFRKLVAAYEVLKDEKMRLKYNDILVNGLPDWRQPVYYYRRVRKMGLVELSILMSIILTVGHFLVIWSMYLERKFELV</sequence>
<keyword evidence="4 6" id="KW-0472">Membrane</keyword>
<dbReference type="PROSITE" id="PS50076">
    <property type="entry name" value="DNAJ_2"/>
    <property type="match status" value="1"/>
</dbReference>
<dbReference type="OrthoDB" id="10250354at2759"/>
<evidence type="ECO:0000256" key="7">
    <source>
        <dbReference type="SAM" id="SignalP"/>
    </source>
</evidence>
<dbReference type="InterPro" id="IPR052606">
    <property type="entry name" value="DnaJ_domain_protein"/>
</dbReference>
<feature type="signal peptide" evidence="7">
    <location>
        <begin position="1"/>
        <end position="22"/>
    </location>
</feature>
<gene>
    <name evidence="10" type="primary">20216207</name>
    <name evidence="9" type="ORF">HELRODRAFT_83468</name>
</gene>
<dbReference type="eggNOG" id="KOG0724">
    <property type="taxonomic scope" value="Eukaryota"/>
</dbReference>
<dbReference type="PRINTS" id="PR00625">
    <property type="entry name" value="JDOMAIN"/>
</dbReference>
<feature type="chain" id="PRO_5010981145" description="J domain-containing protein" evidence="7">
    <location>
        <begin position="23"/>
        <end position="157"/>
    </location>
</feature>
<keyword evidence="1 6" id="KW-0812">Transmembrane</keyword>
<dbReference type="SUPFAM" id="SSF46565">
    <property type="entry name" value="Chaperone J-domain"/>
    <property type="match status" value="1"/>
</dbReference>